<sequence length="105" mass="12170">MSQNYKLLWILKKVNDEDYYLNSQLSINNFSTVAYEIHVLQTIVALISRATSVSQFLYKATVTGAQEYHGWFYVKCNSCGKTRKVEACSYVCAHFNVPKEPNYRK</sequence>
<organism evidence="1 2">
    <name type="scientific">Tagetes erecta</name>
    <name type="common">African marigold</name>
    <dbReference type="NCBI Taxonomy" id="13708"/>
    <lineage>
        <taxon>Eukaryota</taxon>
        <taxon>Viridiplantae</taxon>
        <taxon>Streptophyta</taxon>
        <taxon>Embryophyta</taxon>
        <taxon>Tracheophyta</taxon>
        <taxon>Spermatophyta</taxon>
        <taxon>Magnoliopsida</taxon>
        <taxon>eudicotyledons</taxon>
        <taxon>Gunneridae</taxon>
        <taxon>Pentapetalae</taxon>
        <taxon>asterids</taxon>
        <taxon>campanulids</taxon>
        <taxon>Asterales</taxon>
        <taxon>Asteraceae</taxon>
        <taxon>Asteroideae</taxon>
        <taxon>Heliantheae alliance</taxon>
        <taxon>Tageteae</taxon>
        <taxon>Tagetes</taxon>
    </lineage>
</organism>
<comment type="caution">
    <text evidence="1">The sequence shown here is derived from an EMBL/GenBank/DDBJ whole genome shotgun (WGS) entry which is preliminary data.</text>
</comment>
<dbReference type="Proteomes" id="UP001229421">
    <property type="component" value="Unassembled WGS sequence"/>
</dbReference>
<accession>A0AAD8K582</accession>
<evidence type="ECO:0000313" key="1">
    <source>
        <dbReference type="EMBL" id="KAK1414611.1"/>
    </source>
</evidence>
<dbReference type="AlphaFoldDB" id="A0AAD8K582"/>
<protein>
    <submittedName>
        <fullName evidence="1">Uncharacterized protein</fullName>
    </submittedName>
</protein>
<dbReference type="EMBL" id="JAUHHV010000008">
    <property type="protein sequence ID" value="KAK1414611.1"/>
    <property type="molecule type" value="Genomic_DNA"/>
</dbReference>
<proteinExistence type="predicted"/>
<name>A0AAD8K582_TARER</name>
<reference evidence="1" key="1">
    <citation type="journal article" date="2023" name="bioRxiv">
        <title>Improved chromosome-level genome assembly for marigold (Tagetes erecta).</title>
        <authorList>
            <person name="Jiang F."/>
            <person name="Yuan L."/>
            <person name="Wang S."/>
            <person name="Wang H."/>
            <person name="Xu D."/>
            <person name="Wang A."/>
            <person name="Fan W."/>
        </authorList>
    </citation>
    <scope>NUCLEOTIDE SEQUENCE</scope>
    <source>
        <strain evidence="1">WSJ</strain>
        <tissue evidence="1">Leaf</tissue>
    </source>
</reference>
<gene>
    <name evidence="1" type="ORF">QVD17_30360</name>
</gene>
<keyword evidence="2" id="KW-1185">Reference proteome</keyword>
<evidence type="ECO:0000313" key="2">
    <source>
        <dbReference type="Proteomes" id="UP001229421"/>
    </source>
</evidence>